<dbReference type="RefSeq" id="WP_345419626.1">
    <property type="nucleotide sequence ID" value="NZ_AP031496.1"/>
</dbReference>
<keyword evidence="1" id="KW-1133">Transmembrane helix</keyword>
<comment type="caution">
    <text evidence="2">The sequence shown here is derived from an EMBL/GenBank/DDBJ whole genome shotgun (WGS) entry which is preliminary data.</text>
</comment>
<keyword evidence="3" id="KW-1185">Reference proteome</keyword>
<evidence type="ECO:0000256" key="1">
    <source>
        <dbReference type="SAM" id="Phobius"/>
    </source>
</evidence>
<keyword evidence="1" id="KW-0812">Transmembrane</keyword>
<organism evidence="2 3">
    <name type="scientific">Halioxenophilus aromaticivorans</name>
    <dbReference type="NCBI Taxonomy" id="1306992"/>
    <lineage>
        <taxon>Bacteria</taxon>
        <taxon>Pseudomonadati</taxon>
        <taxon>Pseudomonadota</taxon>
        <taxon>Gammaproteobacteria</taxon>
        <taxon>Alteromonadales</taxon>
        <taxon>Alteromonadaceae</taxon>
        <taxon>Halioxenophilus</taxon>
    </lineage>
</organism>
<dbReference type="EMBL" id="BAABLX010000009">
    <property type="protein sequence ID" value="GAA4938337.1"/>
    <property type="molecule type" value="Genomic_DNA"/>
</dbReference>
<feature type="transmembrane region" description="Helical" evidence="1">
    <location>
        <begin position="16"/>
        <end position="36"/>
    </location>
</feature>
<reference evidence="3" key="1">
    <citation type="journal article" date="2019" name="Int. J. Syst. Evol. Microbiol.">
        <title>The Global Catalogue of Microorganisms (GCM) 10K type strain sequencing project: providing services to taxonomists for standard genome sequencing and annotation.</title>
        <authorList>
            <consortium name="The Broad Institute Genomics Platform"/>
            <consortium name="The Broad Institute Genome Sequencing Center for Infectious Disease"/>
            <person name="Wu L."/>
            <person name="Ma J."/>
        </authorList>
    </citation>
    <scope>NUCLEOTIDE SEQUENCE [LARGE SCALE GENOMIC DNA]</scope>
    <source>
        <strain evidence="3">JCM 19134</strain>
    </source>
</reference>
<sequence>MKENKLANLSKTKQRLIAAAFVAFIVLLMMVVFPSIDKTLGLEYGTVFSVLVILCFVAIWFDLNAQNKKLIAENKSLKAKLNELEKGGE</sequence>
<feature type="transmembrane region" description="Helical" evidence="1">
    <location>
        <begin position="42"/>
        <end position="61"/>
    </location>
</feature>
<protein>
    <submittedName>
        <fullName evidence="2">Uncharacterized protein</fullName>
    </submittedName>
</protein>
<proteinExistence type="predicted"/>
<keyword evidence="1" id="KW-0472">Membrane</keyword>
<dbReference type="AlphaFoldDB" id="A0AAV3U191"/>
<name>A0AAV3U191_9ALTE</name>
<dbReference type="Proteomes" id="UP001409585">
    <property type="component" value="Unassembled WGS sequence"/>
</dbReference>
<evidence type="ECO:0000313" key="2">
    <source>
        <dbReference type="EMBL" id="GAA4938337.1"/>
    </source>
</evidence>
<accession>A0AAV3U191</accession>
<gene>
    <name evidence="2" type="ORF">GCM10025791_15380</name>
</gene>
<evidence type="ECO:0000313" key="3">
    <source>
        <dbReference type="Proteomes" id="UP001409585"/>
    </source>
</evidence>